<evidence type="ECO:0008006" key="3">
    <source>
        <dbReference type="Google" id="ProtNLM"/>
    </source>
</evidence>
<evidence type="ECO:0000256" key="1">
    <source>
        <dbReference type="SAM" id="MobiDB-lite"/>
    </source>
</evidence>
<dbReference type="EMBL" id="UINC01076330">
    <property type="protein sequence ID" value="SVC15395.1"/>
    <property type="molecule type" value="Genomic_DNA"/>
</dbReference>
<gene>
    <name evidence="2" type="ORF">METZ01_LOCUS268249</name>
</gene>
<evidence type="ECO:0000313" key="2">
    <source>
        <dbReference type="EMBL" id="SVC15395.1"/>
    </source>
</evidence>
<sequence>MGFALPALGALCSEDAIALPATNPMIARGSHFAPKAKRVIHLFMNGGPAHMDTFDPKPELSRWSGKPLPEGRRLGTERKTGAAFGSPFSFRRYGQSGLPVSEIFPHVAKHV</sequence>
<accession>A0A382JUS0</accession>
<dbReference type="Pfam" id="PF07394">
    <property type="entry name" value="DUF1501"/>
    <property type="match status" value="1"/>
</dbReference>
<feature type="non-terminal residue" evidence="2">
    <location>
        <position position="1"/>
    </location>
</feature>
<dbReference type="AlphaFoldDB" id="A0A382JUS0"/>
<protein>
    <recommendedName>
        <fullName evidence="3">DUF1501 domain-containing protein</fullName>
    </recommendedName>
</protein>
<proteinExistence type="predicted"/>
<dbReference type="InterPro" id="IPR010869">
    <property type="entry name" value="DUF1501"/>
</dbReference>
<feature type="non-terminal residue" evidence="2">
    <location>
        <position position="111"/>
    </location>
</feature>
<reference evidence="2" key="1">
    <citation type="submission" date="2018-05" db="EMBL/GenBank/DDBJ databases">
        <authorList>
            <person name="Lanie J.A."/>
            <person name="Ng W.-L."/>
            <person name="Kazmierczak K.M."/>
            <person name="Andrzejewski T.M."/>
            <person name="Davidsen T.M."/>
            <person name="Wayne K.J."/>
            <person name="Tettelin H."/>
            <person name="Glass J.I."/>
            <person name="Rusch D."/>
            <person name="Podicherti R."/>
            <person name="Tsui H.-C.T."/>
            <person name="Winkler M.E."/>
        </authorList>
    </citation>
    <scope>NUCLEOTIDE SEQUENCE</scope>
</reference>
<feature type="region of interest" description="Disordered" evidence="1">
    <location>
        <begin position="53"/>
        <end position="80"/>
    </location>
</feature>
<name>A0A382JUS0_9ZZZZ</name>
<organism evidence="2">
    <name type="scientific">marine metagenome</name>
    <dbReference type="NCBI Taxonomy" id="408172"/>
    <lineage>
        <taxon>unclassified sequences</taxon>
        <taxon>metagenomes</taxon>
        <taxon>ecological metagenomes</taxon>
    </lineage>
</organism>
<feature type="compositionally biased region" description="Basic and acidic residues" evidence="1">
    <location>
        <begin position="69"/>
        <end position="80"/>
    </location>
</feature>